<keyword evidence="1" id="KW-0472">Membrane</keyword>
<gene>
    <name evidence="3" type="ORF">LTR77_001748</name>
</gene>
<evidence type="ECO:0000313" key="4">
    <source>
        <dbReference type="Proteomes" id="UP001337655"/>
    </source>
</evidence>
<evidence type="ECO:0000256" key="1">
    <source>
        <dbReference type="SAM" id="Phobius"/>
    </source>
</evidence>
<dbReference type="PANTHER" id="PTHR10622:SF13">
    <property type="entry name" value="NACHT DOMAIN-CONTAINING PROTEIN"/>
    <property type="match status" value="1"/>
</dbReference>
<keyword evidence="4" id="KW-1185">Reference proteome</keyword>
<accession>A0AAV9PP24</accession>
<keyword evidence="1" id="KW-0812">Transmembrane</keyword>
<evidence type="ECO:0000259" key="2">
    <source>
        <dbReference type="Pfam" id="PF06985"/>
    </source>
</evidence>
<name>A0AAV9PP24_9PEZI</name>
<dbReference type="InterPro" id="IPR010730">
    <property type="entry name" value="HET"/>
</dbReference>
<dbReference type="EMBL" id="JAVRRT010000002">
    <property type="protein sequence ID" value="KAK5174666.1"/>
    <property type="molecule type" value="Genomic_DNA"/>
</dbReference>
<feature type="transmembrane region" description="Helical" evidence="1">
    <location>
        <begin position="213"/>
        <end position="230"/>
    </location>
</feature>
<dbReference type="PANTHER" id="PTHR10622">
    <property type="entry name" value="HET DOMAIN-CONTAINING PROTEIN"/>
    <property type="match status" value="1"/>
</dbReference>
<evidence type="ECO:0000313" key="3">
    <source>
        <dbReference type="EMBL" id="KAK5174666.1"/>
    </source>
</evidence>
<reference evidence="3 4" key="1">
    <citation type="submission" date="2023-08" db="EMBL/GenBank/DDBJ databases">
        <title>Black Yeasts Isolated from many extreme environments.</title>
        <authorList>
            <person name="Coleine C."/>
            <person name="Stajich J.E."/>
            <person name="Selbmann L."/>
        </authorList>
    </citation>
    <scope>NUCLEOTIDE SEQUENCE [LARGE SCALE GENOMIC DNA]</scope>
    <source>
        <strain evidence="3 4">CCFEE 5935</strain>
    </source>
</reference>
<comment type="caution">
    <text evidence="3">The sequence shown here is derived from an EMBL/GenBank/DDBJ whole genome shotgun (WGS) entry which is preliminary data.</text>
</comment>
<keyword evidence="1" id="KW-1133">Transmembrane helix</keyword>
<dbReference type="Pfam" id="PF06985">
    <property type="entry name" value="HET"/>
    <property type="match status" value="1"/>
</dbReference>
<dbReference type="RefSeq" id="XP_064663335.1">
    <property type="nucleotide sequence ID" value="XM_064799008.1"/>
</dbReference>
<protein>
    <recommendedName>
        <fullName evidence="2">Heterokaryon incompatibility domain-containing protein</fullName>
    </recommendedName>
</protein>
<proteinExistence type="predicted"/>
<feature type="domain" description="Heterokaryon incompatibility" evidence="2">
    <location>
        <begin position="26"/>
        <end position="124"/>
    </location>
</feature>
<dbReference type="AlphaFoldDB" id="A0AAV9PP24"/>
<organism evidence="3 4">
    <name type="scientific">Saxophila tyrrhenica</name>
    <dbReference type="NCBI Taxonomy" id="1690608"/>
    <lineage>
        <taxon>Eukaryota</taxon>
        <taxon>Fungi</taxon>
        <taxon>Dikarya</taxon>
        <taxon>Ascomycota</taxon>
        <taxon>Pezizomycotina</taxon>
        <taxon>Dothideomycetes</taxon>
        <taxon>Dothideomycetidae</taxon>
        <taxon>Mycosphaerellales</taxon>
        <taxon>Extremaceae</taxon>
        <taxon>Saxophila</taxon>
    </lineage>
</organism>
<sequence length="1033" mass="115879">MRLLHFKEGEIPVLTEFNVEAATPPYAILSHCWRADGEEVTSKDLQDGSASKRPGFDKLRFCNERAAAHHLMYFWQDTCCIDKSSSAELQEAINSMFRFYQRASRCYVYLPDVSVDEGDLGKQPSETSWHPSFKSSRWFTRGWTLEELLAPLTVEFYSKEGHRLGDKQSLEALITEATGIPCGALHGESLSKYSIGERFTWARDRNTTRQEDWAYCLLGIFGIVIPMLYGEGKERAIIRLKREISETFKVQLERNGKTEGSNHVPSMEPTNEYSAFCDWLADLRPGREQSVAAFTSQTAELQPGQSSADVVEGATKQQVQTDDSMDSWLRSFQSKPATAPKQAEAEGLSNIKALTRAKGAVGSTPKQSMTDPMVVQSFVAGQQREVLPQNKPYPEDVEHLVKQGLNGDRVHLIIKGSGPSGPKMTEKTFLPSDSIDTLHSYLQHQGFNPSYGFEVQADSGRCIIERAVPKTSAIAVEVTNGPSCYDLRQGYRIDSHERLIDFYNARFSGKPQVNVVAAPDSICVKDHNAHESEVYIDFKRTVRLPEDDQIYDEPPTFASFPLFVARHFASALPENMRKKDGLFFPMLQREALMIGFRSPYPDANQFAIRVYTGATNVLTGLPAIETKHYTDTNLQNHIVAPQQKLLGGYKASNGSLKQFVAMPMGAKYSVEYQLTGEEYVGGIQLEIAPRLRDTFHFGTTPLEVNNSKASNRERCHPFSMPVQLGLQPGQRLYLEDHSPYVLYNHPQLTGQLQENVVSSKDYSNSTKYRARFIHELFGGPASSRLDMSSSLVITALSTIHLKLARISDGIQMLSCHCDPRARVKDLRKFMRARFKEMMPDQPWLRKRNAEITFRIHEQTIKPSEDWVLSDLDLVDGQTVGFRAEPKLLRLGSARGGFSGRSTRRESVIAPGWDMGVALGGEFKQSVFEDQSTHIWNWKAARLVNIQILNSIAFQAVTGLRPPLSPLFFGDLQLKTVARVPEPATVTTKAMERLQSVKAINELDWERGAAVGVHVDGETVVLCVCCEIRICDNL</sequence>
<dbReference type="GeneID" id="89923095"/>
<dbReference type="Proteomes" id="UP001337655">
    <property type="component" value="Unassembled WGS sequence"/>
</dbReference>